<evidence type="ECO:0000256" key="1">
    <source>
        <dbReference type="SAM" id="Coils"/>
    </source>
</evidence>
<dbReference type="InterPro" id="IPR026173">
    <property type="entry name" value="SPAG17"/>
</dbReference>
<dbReference type="GO" id="GO:1990716">
    <property type="term" value="C:axonemal central apparatus"/>
    <property type="evidence" value="ECO:0007669"/>
    <property type="project" value="Ensembl"/>
</dbReference>
<feature type="region of interest" description="Disordered" evidence="2">
    <location>
        <begin position="1699"/>
        <end position="1723"/>
    </location>
</feature>
<feature type="compositionally biased region" description="Basic and acidic residues" evidence="2">
    <location>
        <begin position="129"/>
        <end position="156"/>
    </location>
</feature>
<keyword evidence="1" id="KW-0175">Coiled coil</keyword>
<feature type="region of interest" description="Disordered" evidence="2">
    <location>
        <begin position="129"/>
        <end position="172"/>
    </location>
</feature>
<feature type="region of interest" description="Disordered" evidence="2">
    <location>
        <begin position="1196"/>
        <end position="1229"/>
    </location>
</feature>
<dbReference type="GO" id="GO:0005576">
    <property type="term" value="C:extracellular region"/>
    <property type="evidence" value="ECO:0007669"/>
    <property type="project" value="GOC"/>
</dbReference>
<evidence type="ECO:0000313" key="4">
    <source>
        <dbReference type="Proteomes" id="UP000594220"/>
    </source>
</evidence>
<dbReference type="PANTHER" id="PTHR21963">
    <property type="entry name" value="PF6"/>
    <property type="match status" value="1"/>
</dbReference>
<reference evidence="3" key="1">
    <citation type="submission" date="2025-08" db="UniProtKB">
        <authorList>
            <consortium name="Ensembl"/>
        </authorList>
    </citation>
    <scope>IDENTIFICATION</scope>
</reference>
<feature type="compositionally biased region" description="Basic and acidic residues" evidence="2">
    <location>
        <begin position="1200"/>
        <end position="1210"/>
    </location>
</feature>
<dbReference type="GO" id="GO:0002177">
    <property type="term" value="C:manchette"/>
    <property type="evidence" value="ECO:0007669"/>
    <property type="project" value="Ensembl"/>
</dbReference>
<dbReference type="GO" id="GO:0001669">
    <property type="term" value="C:acrosomal vesicle"/>
    <property type="evidence" value="ECO:0007669"/>
    <property type="project" value="Ensembl"/>
</dbReference>
<proteinExistence type="predicted"/>
<feature type="coiled-coil region" evidence="1">
    <location>
        <begin position="1624"/>
        <end position="1651"/>
    </location>
</feature>
<name>A0A7M4DYV0_CROPO</name>
<dbReference type="PANTHER" id="PTHR21963:SF1">
    <property type="entry name" value="SPERM-ASSOCIATED ANTIGEN 17"/>
    <property type="match status" value="1"/>
</dbReference>
<accession>A0A7M4DYV0</accession>
<dbReference type="GO" id="GO:1905198">
    <property type="term" value="P:manchette assembly"/>
    <property type="evidence" value="ECO:0007669"/>
    <property type="project" value="Ensembl"/>
</dbReference>
<dbReference type="GO" id="GO:1904158">
    <property type="term" value="P:axonemal central apparatus assembly"/>
    <property type="evidence" value="ECO:0007669"/>
    <property type="project" value="Ensembl"/>
</dbReference>
<evidence type="ECO:0000256" key="2">
    <source>
        <dbReference type="SAM" id="MobiDB-lite"/>
    </source>
</evidence>
<dbReference type="GO" id="GO:0003351">
    <property type="term" value="P:epithelial cilium movement involved in extracellular fluid movement"/>
    <property type="evidence" value="ECO:0007669"/>
    <property type="project" value="Ensembl"/>
</dbReference>
<dbReference type="Pfam" id="PF14874">
    <property type="entry name" value="PapD-like"/>
    <property type="match status" value="1"/>
</dbReference>
<dbReference type="GeneTree" id="ENSGT00390000013693"/>
<sequence length="1898" mass="213864">NSPEPKHPAALPCHHQLCSPSMSHAHSDDWKPNIAFVVENKTEDEIHTKALSLAVQVPQRKLFSVVSWEGIFEQTYINNNCFCTSLQVIEVAKAILDSGEQLPVTLLGKLLKFQLLFIKQKDLQRRAAEKAAEEREKEKEKDKGKVKPPGKKDKSPSAKSAGKGGKGKKLETAPASVSIIKKDTKLRRRGEDDEDEKYIDDEPDDGAQFYFIILGFCYPQLLPVLTELGVNISSVIKISSENYGPLQTYLEAATLQEEPLHPPEVIEAEKKKKDKATKDLETFWKYLEPVLNSGKNGSNLFNIARLHHLVKENTFPLVWTDSEMMLEFGTALFESIACLMYDCLDWRRQHKHYLDNAKFINVPVVVKKVLFQEKLNVLFPPVTVEEECFLTTYVDMRYYNDLLNQIPEEFISIPLILNCMLEQIVATEKDITPPSLVVPEPREDGLDHSIADHIVSILPSLVLSESGKKNLYSLFLPKDNEEMKILPQWPLLLNYHDVMSQRLHLLKVQEDLNPEKIEQKMMDKLPLVKLLRFPLPSPGNNTKRLARVHELMHYCTNELLSWAEVERAFKVFTFESLRLTELDDSGLLESSGLMLGGDYEVSYIPWDNPARFAKQLRQLSIMENAPDEKIPEGSGMAHLLMLLWKAKYRQSESPRLNQFNLLSQQDYTQYKTNECRIFYFIVVLVHFEVNPEKKGLRIELVDIQKIQQRCLTDWTFAEHLQPHVLLQVLHKATQQYRCIDSYHHTQDNSLLIVLHNPQNKHHQCWESWNIALHSDVGFRNYLELIASSIEDWVMKEEAKYQEEKMTKELKALTFAEVTTERPSEAKSSTFAVRKTGSPKTKSRCVSLFVIVNYFQTLSLSLSVCLPLHFKQFDIFFQFHGYNMGEDLIQVSGNTRYLYPADGGQIEVEKIEFIKGPTLVKMKVAKDSHSFFIHITDPKKTQTEREAQEMSNPLGGQQNEPGQWVTRTAVKNYESEKTVSSRFGSFSATLENGIQLSLSYYGPTGKAAGKANPDLATILNIPSVHIPTVAPTLAPVAASTSSGKSNKSLKQKSAKSMPSAKVSHVETEEPASHTQATPDIPTFQSLNVSCPNGLVLTFLSQNSREEAKQPTLQLLVRQSYPLRMKYSHQYKSMKKTIEQEMSRVITSQGTVIKYMLDGSTQILFADGTVIKSPDSGPVLPPQSSIAPSTIPENNLQVQTHSKLEHPPEISTKKGRNSHKGSIAQPTKNELPEGPWQIAQQENESGTWITTTPLGFQVATKGVKRLDLKPLLTYEATDPVNKTVLVIREDKVIMVQKTDGTMIVDHADGTRITTFYQDFEKHLIPEDYEETAESTETIKRKVKCTRVENPDFATVITNCEDSTCCTIFGDGTSIIAKPQGTYKVLPFSRGCLFIDEYCSAVYSHEVHDDTKFHNRHEEHQAGIYNMKHTSDIICEVMDSEGNLFKVMADGSTSAFIPKIDSGEEEKCLAAEATEGGTSTTSSEHVPRFFVVYADGSGIELLQNSYVEEYLSEAYGDPATAVLQEPVQECPGVLSVTVLRPFTEASVWLTKKESTSIVPPNLQSRNWDTFPPFERKIPGPSFGTHIWKGLHIGSKESTCPPTAVQKCPNVLQVRQLIQYEPISNELRRKLELSLKKYIENILKQEDEMQEISIKEPRKLDCLGEKFSIVVGNIFFLVELSRAVRPSEIPFQPQTQSLLVDASGKPKKKQVKLPSSIKPESKPNEKIEDPIGERVNISSHGTVTKCLSGFLLIPAKVTFGVLKEGCTYSTTAILKNVGVDFLRFRVKQPPPSTGLRVIYTPGPVAAGLQVELEIEIYAMAIGKEGTEGPGEISCRIEILTETETLFLPVERTLTSTLPVLTGSIYDSRPESYLQDRETAVVRLVSESPTPSFRIVLPRKLPI</sequence>
<dbReference type="Proteomes" id="UP000594220">
    <property type="component" value="Unplaced"/>
</dbReference>
<dbReference type="OMA" id="HYATVIT"/>
<dbReference type="GO" id="GO:1990953">
    <property type="term" value="P:intramanchette transport"/>
    <property type="evidence" value="ECO:0007669"/>
    <property type="project" value="Ensembl"/>
</dbReference>
<dbReference type="Ensembl" id="ENSCPRT00005002145.1">
    <property type="protein sequence ID" value="ENSCPRP00005001835.1"/>
    <property type="gene ID" value="ENSCPRG00005001326.1"/>
</dbReference>
<dbReference type="GO" id="GO:0005794">
    <property type="term" value="C:Golgi apparatus"/>
    <property type="evidence" value="ECO:0007669"/>
    <property type="project" value="Ensembl"/>
</dbReference>
<feature type="region of interest" description="Disordered" evidence="2">
    <location>
        <begin position="1037"/>
        <end position="1079"/>
    </location>
</feature>
<organism evidence="3 4">
    <name type="scientific">Crocodylus porosus</name>
    <name type="common">Saltwater crocodile</name>
    <name type="synonym">Estuarine crocodile</name>
    <dbReference type="NCBI Taxonomy" id="8502"/>
    <lineage>
        <taxon>Eukaryota</taxon>
        <taxon>Metazoa</taxon>
        <taxon>Chordata</taxon>
        <taxon>Craniata</taxon>
        <taxon>Vertebrata</taxon>
        <taxon>Euteleostomi</taxon>
        <taxon>Archelosauria</taxon>
        <taxon>Archosauria</taxon>
        <taxon>Crocodylia</taxon>
        <taxon>Longirostres</taxon>
        <taxon>Crocodylidae</taxon>
        <taxon>Crocodylus</taxon>
    </lineage>
</organism>
<gene>
    <name evidence="3" type="primary">SPAG17</name>
</gene>
<evidence type="ECO:0000313" key="3">
    <source>
        <dbReference type="Ensembl" id="ENSCPRP00005001835.1"/>
    </source>
</evidence>
<keyword evidence="4" id="KW-1185">Reference proteome</keyword>
<protein>
    <submittedName>
        <fullName evidence="3">Sperm associated antigen 17</fullName>
    </submittedName>
</protein>
<reference evidence="3" key="2">
    <citation type="submission" date="2025-09" db="UniProtKB">
        <authorList>
            <consortium name="Ensembl"/>
        </authorList>
    </citation>
    <scope>IDENTIFICATION</scope>
</reference>
<dbReference type="GO" id="GO:0044458">
    <property type="term" value="P:motile cilium assembly"/>
    <property type="evidence" value="ECO:0007669"/>
    <property type="project" value="Ensembl"/>
</dbReference>